<proteinExistence type="predicted"/>
<sequence>MAKLDPALDMAFAALSDPTRRRILERLARGPATVSELHAVHDMSLPSFTAHLKKLESAGLITSKKEGRVRSCALSPEAFAPVQDWLAEQRALWQGRLDRFDAYVTQISEERKP</sequence>
<feature type="domain" description="HTH arsR-type" evidence="1">
    <location>
        <begin position="1"/>
        <end position="94"/>
    </location>
</feature>
<name>A0A285IFK4_9RHOB</name>
<dbReference type="Proteomes" id="UP000231655">
    <property type="component" value="Unassembled WGS sequence"/>
</dbReference>
<dbReference type="OrthoDB" id="9790747at2"/>
<dbReference type="Gene3D" id="1.10.10.10">
    <property type="entry name" value="Winged helix-like DNA-binding domain superfamily/Winged helix DNA-binding domain"/>
    <property type="match status" value="1"/>
</dbReference>
<dbReference type="PANTHER" id="PTHR38600:SF2">
    <property type="entry name" value="SLL0088 PROTEIN"/>
    <property type="match status" value="1"/>
</dbReference>
<evidence type="ECO:0000313" key="5">
    <source>
        <dbReference type="Proteomes" id="UP000231702"/>
    </source>
</evidence>
<dbReference type="SMART" id="SM00418">
    <property type="entry name" value="HTH_ARSR"/>
    <property type="match status" value="1"/>
</dbReference>
<dbReference type="GO" id="GO:0003700">
    <property type="term" value="F:DNA-binding transcription factor activity"/>
    <property type="evidence" value="ECO:0007669"/>
    <property type="project" value="InterPro"/>
</dbReference>
<organism evidence="3 4">
    <name type="scientific">Pseudooceanicola antarcticus</name>
    <dbReference type="NCBI Taxonomy" id="1247613"/>
    <lineage>
        <taxon>Bacteria</taxon>
        <taxon>Pseudomonadati</taxon>
        <taxon>Pseudomonadota</taxon>
        <taxon>Alphaproteobacteria</taxon>
        <taxon>Rhodobacterales</taxon>
        <taxon>Paracoccaceae</taxon>
        <taxon>Pseudooceanicola</taxon>
    </lineage>
</organism>
<dbReference type="InterPro" id="IPR036390">
    <property type="entry name" value="WH_DNA-bd_sf"/>
</dbReference>
<dbReference type="InterPro" id="IPR011991">
    <property type="entry name" value="ArsR-like_HTH"/>
</dbReference>
<keyword evidence="5" id="KW-1185">Reference proteome</keyword>
<gene>
    <name evidence="2" type="ORF">CVM39_11730</name>
    <name evidence="3" type="ORF">SAMN06297129_1020</name>
</gene>
<dbReference type="SUPFAM" id="SSF46785">
    <property type="entry name" value="Winged helix' DNA-binding domain"/>
    <property type="match status" value="1"/>
</dbReference>
<dbReference type="PROSITE" id="PS50987">
    <property type="entry name" value="HTH_ARSR_2"/>
    <property type="match status" value="1"/>
</dbReference>
<dbReference type="Proteomes" id="UP000231702">
    <property type="component" value="Unassembled WGS sequence"/>
</dbReference>
<dbReference type="Pfam" id="PF12840">
    <property type="entry name" value="HTH_20"/>
    <property type="match status" value="1"/>
</dbReference>
<dbReference type="CDD" id="cd00090">
    <property type="entry name" value="HTH_ARSR"/>
    <property type="match status" value="1"/>
</dbReference>
<reference evidence="2 5" key="2">
    <citation type="journal article" date="2018" name="Int. J. Syst. Evol. Microbiol.">
        <title>Pseudooceanicola lipolyticus sp. nov., a marine alphaproteobacterium, reclassification of Oceanicola flagellatus as Pseudooceanicola flagellatus comb. nov. and emended description of the genus Pseudooceanicola.</title>
        <authorList>
            <person name="Huang M.-M."/>
            <person name="Guo L.-L."/>
            <person name="Wu Y.-H."/>
            <person name="Lai Q.-L."/>
            <person name="Shao Z.-Z."/>
            <person name="Wang C.-S."/>
            <person name="Wu M."/>
            <person name="Xu X.-W."/>
        </authorList>
    </citation>
    <scope>NUCLEOTIDE SEQUENCE [LARGE SCALE GENOMIC DNA]</scope>
    <source>
        <strain evidence="2 5">Ar-45</strain>
    </source>
</reference>
<dbReference type="EMBL" id="PGTD01000016">
    <property type="protein sequence ID" value="PJE29102.1"/>
    <property type="molecule type" value="Genomic_DNA"/>
</dbReference>
<protein>
    <submittedName>
        <fullName evidence="2">ArsR family transcriptional regulator</fullName>
    </submittedName>
    <submittedName>
        <fullName evidence="3">Transcriptional regulator, ArsR family</fullName>
    </submittedName>
</protein>
<accession>A0A285IFK4</accession>
<evidence type="ECO:0000259" key="1">
    <source>
        <dbReference type="PROSITE" id="PS50987"/>
    </source>
</evidence>
<dbReference type="PANTHER" id="PTHR38600">
    <property type="entry name" value="TRANSCRIPTIONAL REGULATORY PROTEIN"/>
    <property type="match status" value="1"/>
</dbReference>
<dbReference type="AlphaFoldDB" id="A0A285IFK4"/>
<dbReference type="NCBIfam" id="NF033788">
    <property type="entry name" value="HTH_metalloreg"/>
    <property type="match status" value="1"/>
</dbReference>
<evidence type="ECO:0000313" key="4">
    <source>
        <dbReference type="Proteomes" id="UP000231655"/>
    </source>
</evidence>
<evidence type="ECO:0000313" key="2">
    <source>
        <dbReference type="EMBL" id="PJE29102.1"/>
    </source>
</evidence>
<dbReference type="EMBL" id="OBEA01000002">
    <property type="protein sequence ID" value="SNY46732.1"/>
    <property type="molecule type" value="Genomic_DNA"/>
</dbReference>
<reference evidence="3 4" key="1">
    <citation type="submission" date="2017-09" db="EMBL/GenBank/DDBJ databases">
        <authorList>
            <person name="Ehlers B."/>
            <person name="Leendertz F.H."/>
        </authorList>
    </citation>
    <scope>NUCLEOTIDE SEQUENCE [LARGE SCALE GENOMIC DNA]</scope>
    <source>
        <strain evidence="3 4">CGMCC 1.12662</strain>
    </source>
</reference>
<dbReference type="InterPro" id="IPR001845">
    <property type="entry name" value="HTH_ArsR_DNA-bd_dom"/>
</dbReference>
<dbReference type="RefSeq" id="WP_097144810.1">
    <property type="nucleotide sequence ID" value="NZ_OBEA01000002.1"/>
</dbReference>
<dbReference type="InterPro" id="IPR036388">
    <property type="entry name" value="WH-like_DNA-bd_sf"/>
</dbReference>
<dbReference type="PRINTS" id="PR00778">
    <property type="entry name" value="HTHARSR"/>
</dbReference>
<evidence type="ECO:0000313" key="3">
    <source>
        <dbReference type="EMBL" id="SNY46732.1"/>
    </source>
</evidence>